<accession>A0A1D2VFE1</accession>
<gene>
    <name evidence="2" type="ORF">ASCRUDRAFT_157697</name>
</gene>
<dbReference type="AlphaFoldDB" id="A0A1D2VFE1"/>
<protein>
    <submittedName>
        <fullName evidence="2">Uncharacterized protein</fullName>
    </submittedName>
</protein>
<evidence type="ECO:0000313" key="2">
    <source>
        <dbReference type="EMBL" id="ODV60233.1"/>
    </source>
</evidence>
<evidence type="ECO:0000256" key="1">
    <source>
        <dbReference type="SAM" id="MobiDB-lite"/>
    </source>
</evidence>
<sequence>MINVDFDSDNDNENSKDDDVSCDKTVSCDKAVDCICVKYCGKYINVDNRDSLSINKEGIRKIYYQEHKKFELFNGMEDSFD</sequence>
<dbReference type="RefSeq" id="XP_020046540.1">
    <property type="nucleotide sequence ID" value="XM_020189373.1"/>
</dbReference>
<organism evidence="2 3">
    <name type="scientific">Ascoidea rubescens DSM 1968</name>
    <dbReference type="NCBI Taxonomy" id="1344418"/>
    <lineage>
        <taxon>Eukaryota</taxon>
        <taxon>Fungi</taxon>
        <taxon>Dikarya</taxon>
        <taxon>Ascomycota</taxon>
        <taxon>Saccharomycotina</taxon>
        <taxon>Saccharomycetes</taxon>
        <taxon>Ascoideaceae</taxon>
        <taxon>Ascoidea</taxon>
    </lineage>
</organism>
<dbReference type="InParanoid" id="A0A1D2VFE1"/>
<keyword evidence="3" id="KW-1185">Reference proteome</keyword>
<dbReference type="GeneID" id="30963009"/>
<dbReference type="EMBL" id="KV454483">
    <property type="protein sequence ID" value="ODV60233.1"/>
    <property type="molecule type" value="Genomic_DNA"/>
</dbReference>
<dbReference type="Proteomes" id="UP000095038">
    <property type="component" value="Unassembled WGS sequence"/>
</dbReference>
<evidence type="ECO:0000313" key="3">
    <source>
        <dbReference type="Proteomes" id="UP000095038"/>
    </source>
</evidence>
<name>A0A1D2VFE1_9ASCO</name>
<feature type="region of interest" description="Disordered" evidence="1">
    <location>
        <begin position="1"/>
        <end position="20"/>
    </location>
</feature>
<proteinExistence type="predicted"/>
<reference evidence="3" key="1">
    <citation type="submission" date="2016-05" db="EMBL/GenBank/DDBJ databases">
        <title>Comparative genomics of biotechnologically important yeasts.</title>
        <authorList>
            <consortium name="DOE Joint Genome Institute"/>
            <person name="Riley R."/>
            <person name="Haridas S."/>
            <person name="Wolfe K.H."/>
            <person name="Lopes M.R."/>
            <person name="Hittinger C.T."/>
            <person name="Goker M."/>
            <person name="Salamov A."/>
            <person name="Wisecaver J."/>
            <person name="Long T.M."/>
            <person name="Aerts A.L."/>
            <person name="Barry K."/>
            <person name="Choi C."/>
            <person name="Clum A."/>
            <person name="Coughlan A.Y."/>
            <person name="Deshpande S."/>
            <person name="Douglass A.P."/>
            <person name="Hanson S.J."/>
            <person name="Klenk H.-P."/>
            <person name="Labutti K."/>
            <person name="Lapidus A."/>
            <person name="Lindquist E."/>
            <person name="Lipzen A."/>
            <person name="Meier-Kolthoff J.P."/>
            <person name="Ohm R.A."/>
            <person name="Otillar R.P."/>
            <person name="Pangilinan J."/>
            <person name="Peng Y."/>
            <person name="Rokas A."/>
            <person name="Rosa C.A."/>
            <person name="Scheuner C."/>
            <person name="Sibirny A.A."/>
            <person name="Slot J.C."/>
            <person name="Stielow J.B."/>
            <person name="Sun H."/>
            <person name="Kurtzman C.P."/>
            <person name="Blackwell M."/>
            <person name="Grigoriev I.V."/>
            <person name="Jeffries T.W."/>
        </authorList>
    </citation>
    <scope>NUCLEOTIDE SEQUENCE [LARGE SCALE GENOMIC DNA]</scope>
    <source>
        <strain evidence="3">DSM 1968</strain>
    </source>
</reference>
<feature type="compositionally biased region" description="Acidic residues" evidence="1">
    <location>
        <begin position="1"/>
        <end position="12"/>
    </location>
</feature>